<dbReference type="GO" id="GO:0015813">
    <property type="term" value="P:L-glutamate transmembrane transport"/>
    <property type="evidence" value="ECO:0007669"/>
    <property type="project" value="InterPro"/>
</dbReference>
<name>A0A928Q2Q6_9FIRM</name>
<feature type="transmembrane region" description="Helical" evidence="1">
    <location>
        <begin position="333"/>
        <end position="350"/>
    </location>
</feature>
<protein>
    <submittedName>
        <fullName evidence="2">Sodium:glutamate symporter</fullName>
    </submittedName>
</protein>
<feature type="transmembrane region" description="Helical" evidence="1">
    <location>
        <begin position="160"/>
        <end position="183"/>
    </location>
</feature>
<keyword evidence="1" id="KW-0472">Membrane</keyword>
<dbReference type="Pfam" id="PF03616">
    <property type="entry name" value="Glt_symporter"/>
    <property type="match status" value="1"/>
</dbReference>
<reference evidence="2" key="1">
    <citation type="submission" date="2019-04" db="EMBL/GenBank/DDBJ databases">
        <title>Evolution of Biomass-Degrading Anaerobic Consortia Revealed by Metagenomics.</title>
        <authorList>
            <person name="Peng X."/>
        </authorList>
    </citation>
    <scope>NUCLEOTIDE SEQUENCE</scope>
    <source>
        <strain evidence="2">SIG551</strain>
    </source>
</reference>
<feature type="transmembrane region" description="Helical" evidence="1">
    <location>
        <begin position="32"/>
        <end position="52"/>
    </location>
</feature>
<evidence type="ECO:0000313" key="2">
    <source>
        <dbReference type="EMBL" id="MBE6832096.1"/>
    </source>
</evidence>
<comment type="caution">
    <text evidence="2">The sequence shown here is derived from an EMBL/GenBank/DDBJ whole genome shotgun (WGS) entry which is preliminary data.</text>
</comment>
<feature type="transmembrane region" description="Helical" evidence="1">
    <location>
        <begin position="370"/>
        <end position="398"/>
    </location>
</feature>
<feature type="transmembrane region" description="Helical" evidence="1">
    <location>
        <begin position="72"/>
        <end position="90"/>
    </location>
</feature>
<feature type="transmembrane region" description="Helical" evidence="1">
    <location>
        <begin position="246"/>
        <end position="263"/>
    </location>
</feature>
<proteinExistence type="predicted"/>
<evidence type="ECO:0000313" key="3">
    <source>
        <dbReference type="Proteomes" id="UP000754750"/>
    </source>
</evidence>
<feature type="transmembrane region" description="Helical" evidence="1">
    <location>
        <begin position="6"/>
        <end position="25"/>
    </location>
</feature>
<dbReference type="InterPro" id="IPR004445">
    <property type="entry name" value="GltS"/>
</dbReference>
<keyword evidence="1" id="KW-1133">Transmembrane helix</keyword>
<gene>
    <name evidence="2" type="ORF">E7512_00680</name>
</gene>
<dbReference type="GO" id="GO:0016020">
    <property type="term" value="C:membrane"/>
    <property type="evidence" value="ECO:0007669"/>
    <property type="project" value="InterPro"/>
</dbReference>
<keyword evidence="1" id="KW-0812">Transmembrane</keyword>
<dbReference type="EMBL" id="SVNY01000001">
    <property type="protein sequence ID" value="MBE6832096.1"/>
    <property type="molecule type" value="Genomic_DNA"/>
</dbReference>
<organism evidence="2 3">
    <name type="scientific">Faecalispora sporosphaeroides</name>
    <dbReference type="NCBI Taxonomy" id="1549"/>
    <lineage>
        <taxon>Bacteria</taxon>
        <taxon>Bacillati</taxon>
        <taxon>Bacillota</taxon>
        <taxon>Clostridia</taxon>
        <taxon>Eubacteriales</taxon>
        <taxon>Oscillospiraceae</taxon>
        <taxon>Faecalispora</taxon>
    </lineage>
</organism>
<feature type="transmembrane region" description="Helical" evidence="1">
    <location>
        <begin position="306"/>
        <end position="326"/>
    </location>
</feature>
<dbReference type="PANTHER" id="PTHR36178">
    <property type="entry name" value="SLR0625 PROTEIN"/>
    <property type="match status" value="1"/>
</dbReference>
<dbReference type="PANTHER" id="PTHR36178:SF1">
    <property type="entry name" value="SODIUM_GLUTAMATE SYMPORTER"/>
    <property type="match status" value="1"/>
</dbReference>
<dbReference type="GO" id="GO:0015501">
    <property type="term" value="F:glutamate:sodium symporter activity"/>
    <property type="evidence" value="ECO:0007669"/>
    <property type="project" value="InterPro"/>
</dbReference>
<dbReference type="Proteomes" id="UP000754750">
    <property type="component" value="Unassembled WGS sequence"/>
</dbReference>
<accession>A0A928Q2Q6</accession>
<feature type="transmembrane region" description="Helical" evidence="1">
    <location>
        <begin position="217"/>
        <end position="240"/>
    </location>
</feature>
<evidence type="ECO:0000256" key="1">
    <source>
        <dbReference type="SAM" id="Phobius"/>
    </source>
</evidence>
<dbReference type="RefSeq" id="WP_326839677.1">
    <property type="nucleotide sequence ID" value="NZ_SVNY01000001.1"/>
</dbReference>
<dbReference type="AlphaFoldDB" id="A0A928Q2Q6"/>
<feature type="transmembrane region" description="Helical" evidence="1">
    <location>
        <begin position="97"/>
        <end position="119"/>
    </location>
</feature>
<sequence>MVEVSFDVMQSCAIAALVVLVGRWLVKRIKFLRTYCIPGVVVCGLIVSIVLSLLKNGGVLTIHFDVKVLKEFFMDVFFTAIGLTASAKLIKNAGGKLLIGITVTTIGSILIQNVVGVLLTKPFGLHPLLGLGLGSLSLMGGVGTSGAIAPLYEQLGATNAVVISVMGATFGMIFASLVGGPVARWLIKRNNLKANANEVDASKQSDNEVTPLDTKSLMGSVCLVIISAGIGSYIAIAAGMVPAIEFPYFVGCMLGAVIIRNILDAVNFEVNEVEVDTIGSITLDLFIAMTMMTIDVTKLADVAGPFVIILACQIVVMILWVALVTYNMCGRDYNAAVMTAAHVGIGLGSGPNAMTNMRAVISEYGPANVAWVVFTPFALIVLDIVNPILCSVIAPWVATL</sequence>